<keyword evidence="3" id="KW-1185">Reference proteome</keyword>
<feature type="domain" description="Exonuclease" evidence="1">
    <location>
        <begin position="49"/>
        <end position="214"/>
    </location>
</feature>
<dbReference type="STRING" id="1888892.BFL28_16345"/>
<evidence type="ECO:0000259" key="1">
    <source>
        <dbReference type="SMART" id="SM00479"/>
    </source>
</evidence>
<dbReference type="InterPro" id="IPR013520">
    <property type="entry name" value="Ribonucl_H"/>
</dbReference>
<gene>
    <name evidence="2" type="ORF">BFL28_16345</name>
</gene>
<dbReference type="Pfam" id="PF00929">
    <property type="entry name" value="RNase_T"/>
    <property type="match status" value="1"/>
</dbReference>
<dbReference type="InterPro" id="IPR036397">
    <property type="entry name" value="RNaseH_sf"/>
</dbReference>
<organism evidence="2 3">
    <name type="scientific">Sphingomonas turrisvirgatae</name>
    <dbReference type="NCBI Taxonomy" id="1888892"/>
    <lineage>
        <taxon>Bacteria</taxon>
        <taxon>Pseudomonadati</taxon>
        <taxon>Pseudomonadota</taxon>
        <taxon>Alphaproteobacteria</taxon>
        <taxon>Sphingomonadales</taxon>
        <taxon>Sphingomonadaceae</taxon>
        <taxon>Sphingomonas</taxon>
    </lineage>
</organism>
<dbReference type="SMART" id="SM00479">
    <property type="entry name" value="EXOIII"/>
    <property type="match status" value="1"/>
</dbReference>
<evidence type="ECO:0000313" key="2">
    <source>
        <dbReference type="EMBL" id="ODP37962.1"/>
    </source>
</evidence>
<name>A0A1E3LW13_9SPHN</name>
<reference evidence="2 3" key="1">
    <citation type="submission" date="2016-08" db="EMBL/GenBank/DDBJ databases">
        <title>Draft genome of the agarase producing Sphingomonas sp. MCT13.</title>
        <authorList>
            <person name="D'Andrea M.M."/>
            <person name="Rossolini G.M."/>
            <person name="Thaller M.C."/>
        </authorList>
    </citation>
    <scope>NUCLEOTIDE SEQUENCE [LARGE SCALE GENOMIC DNA]</scope>
    <source>
        <strain evidence="2 3">MCT13</strain>
    </source>
</reference>
<dbReference type="RefSeq" id="WP_069320310.1">
    <property type="nucleotide sequence ID" value="NZ_MDDS01000022.1"/>
</dbReference>
<dbReference type="PANTHER" id="PTHR30231:SF37">
    <property type="entry name" value="EXODEOXYRIBONUCLEASE 10"/>
    <property type="match status" value="1"/>
</dbReference>
<dbReference type="GO" id="GO:0003676">
    <property type="term" value="F:nucleic acid binding"/>
    <property type="evidence" value="ECO:0007669"/>
    <property type="project" value="InterPro"/>
</dbReference>
<sequence length="297" mass="32944">MNADAVIGVPVRASVLARALARHDGYRVLERMAPMDRNRCGGTSGFAFSGCAIDVETTGLHPERHKIIELAMQRFWADDLGRIIATGKPQSWFEDPGEPIDEGVTRLTGITDADVAGKRIFDPVATSLIRDADFVVAHNAAFDRKFLEQRLPDIVGKPWVCTLNDVDWRGLGFEGRVLSHLLSQMGWFFEAHRAQSDVTALLHLLDHPLDQGGTVLRSAVRRASQATWAIEAVGAPFSAKDLLRGRGYRWDPEAKLWSREVTDDVLDAELEWIGLEIYGGLAAPRVREVTWSSRYGA</sequence>
<dbReference type="PANTHER" id="PTHR30231">
    <property type="entry name" value="DNA POLYMERASE III SUBUNIT EPSILON"/>
    <property type="match status" value="1"/>
</dbReference>
<dbReference type="NCBIfam" id="NF006615">
    <property type="entry name" value="PRK09182.1"/>
    <property type="match status" value="1"/>
</dbReference>
<dbReference type="InterPro" id="IPR012337">
    <property type="entry name" value="RNaseH-like_sf"/>
</dbReference>
<dbReference type="GO" id="GO:0005829">
    <property type="term" value="C:cytosol"/>
    <property type="evidence" value="ECO:0007669"/>
    <property type="project" value="TreeGrafter"/>
</dbReference>
<dbReference type="GO" id="GO:0045004">
    <property type="term" value="P:DNA replication proofreading"/>
    <property type="evidence" value="ECO:0007669"/>
    <property type="project" value="TreeGrafter"/>
</dbReference>
<dbReference type="OrthoDB" id="7427781at2"/>
<dbReference type="Gene3D" id="3.30.420.10">
    <property type="entry name" value="Ribonuclease H-like superfamily/Ribonuclease H"/>
    <property type="match status" value="1"/>
</dbReference>
<dbReference type="Proteomes" id="UP000094487">
    <property type="component" value="Unassembled WGS sequence"/>
</dbReference>
<dbReference type="SUPFAM" id="SSF53098">
    <property type="entry name" value="Ribonuclease H-like"/>
    <property type="match status" value="1"/>
</dbReference>
<dbReference type="EMBL" id="MDDS01000022">
    <property type="protein sequence ID" value="ODP37962.1"/>
    <property type="molecule type" value="Genomic_DNA"/>
</dbReference>
<protein>
    <recommendedName>
        <fullName evidence="1">Exonuclease domain-containing protein</fullName>
    </recommendedName>
</protein>
<dbReference type="GO" id="GO:0008408">
    <property type="term" value="F:3'-5' exonuclease activity"/>
    <property type="evidence" value="ECO:0007669"/>
    <property type="project" value="TreeGrafter"/>
</dbReference>
<evidence type="ECO:0000313" key="3">
    <source>
        <dbReference type="Proteomes" id="UP000094487"/>
    </source>
</evidence>
<comment type="caution">
    <text evidence="2">The sequence shown here is derived from an EMBL/GenBank/DDBJ whole genome shotgun (WGS) entry which is preliminary data.</text>
</comment>
<dbReference type="CDD" id="cd06127">
    <property type="entry name" value="DEDDh"/>
    <property type="match status" value="1"/>
</dbReference>
<dbReference type="AlphaFoldDB" id="A0A1E3LW13"/>
<accession>A0A1E3LW13</accession>
<proteinExistence type="predicted"/>